<protein>
    <recommendedName>
        <fullName evidence="1">DUF6950 domain-containing protein</fullName>
    </recommendedName>
</protein>
<reference evidence="2" key="1">
    <citation type="submission" date="2020-09" db="EMBL/GenBank/DDBJ databases">
        <title>Genome seq and assembly of Tianweitania sp.</title>
        <authorList>
            <person name="Chhetri G."/>
        </authorList>
    </citation>
    <scope>NUCLEOTIDE SEQUENCE</scope>
    <source>
        <strain evidence="2">Rool2</strain>
    </source>
</reference>
<organism evidence="2 3">
    <name type="scientific">Oryzicola mucosus</name>
    <dbReference type="NCBI Taxonomy" id="2767425"/>
    <lineage>
        <taxon>Bacteria</taxon>
        <taxon>Pseudomonadati</taxon>
        <taxon>Pseudomonadota</taxon>
        <taxon>Alphaproteobacteria</taxon>
        <taxon>Hyphomicrobiales</taxon>
        <taxon>Phyllobacteriaceae</taxon>
        <taxon>Oryzicola</taxon>
    </lineage>
</organism>
<evidence type="ECO:0000313" key="2">
    <source>
        <dbReference type="EMBL" id="MBD0416499.1"/>
    </source>
</evidence>
<feature type="domain" description="DUF6950" evidence="1">
    <location>
        <begin position="3"/>
        <end position="132"/>
    </location>
</feature>
<evidence type="ECO:0000259" key="1">
    <source>
        <dbReference type="Pfam" id="PF22262"/>
    </source>
</evidence>
<dbReference type="AlphaFoldDB" id="A0A8J6TZQ2"/>
<dbReference type="Proteomes" id="UP000643405">
    <property type="component" value="Unassembled WGS sequence"/>
</dbReference>
<comment type="caution">
    <text evidence="2">The sequence shown here is derived from an EMBL/GenBank/DDBJ whole genome shotgun (WGS) entry which is preliminary data.</text>
</comment>
<proteinExistence type="predicted"/>
<gene>
    <name evidence="2" type="ORF">ICI42_17735</name>
</gene>
<dbReference type="RefSeq" id="WP_188165945.1">
    <property type="nucleotide sequence ID" value="NZ_JACVVX010000006.1"/>
</dbReference>
<name>A0A8J6TZQ2_9HYPH</name>
<keyword evidence="3" id="KW-1185">Reference proteome</keyword>
<dbReference type="Pfam" id="PF22262">
    <property type="entry name" value="DUF6950"/>
    <property type="match status" value="1"/>
</dbReference>
<dbReference type="InterPro" id="IPR053802">
    <property type="entry name" value="DUF6950"/>
</dbReference>
<evidence type="ECO:0000313" key="3">
    <source>
        <dbReference type="Proteomes" id="UP000643405"/>
    </source>
</evidence>
<accession>A0A8J6TZQ2</accession>
<sequence>MDHLYAHLHRWMAEPFVWGKSDCILSLADYVMSLGHPDPAAKWRGTYDSALTCQRVSGFLNDPVRLIEEGVAPLGFARVQQAERGDIGVIRFTDDGKVVSTGAICLGNNWAVRGEQRLVIGAPISVVAAWRVFHA</sequence>
<dbReference type="EMBL" id="JACVVX010000006">
    <property type="protein sequence ID" value="MBD0416499.1"/>
    <property type="molecule type" value="Genomic_DNA"/>
</dbReference>